<feature type="region of interest" description="Disordered" evidence="9">
    <location>
        <begin position="370"/>
        <end position="391"/>
    </location>
</feature>
<evidence type="ECO:0000256" key="3">
    <source>
        <dbReference type="ARBA" id="ARBA00005043"/>
    </source>
</evidence>
<evidence type="ECO:0000256" key="1">
    <source>
        <dbReference type="ARBA" id="ARBA00004123"/>
    </source>
</evidence>
<keyword evidence="8" id="KW-0539">Nucleus</keyword>
<organism evidence="10 11">
    <name type="scientific">Sphagnum troendelagicum</name>
    <dbReference type="NCBI Taxonomy" id="128251"/>
    <lineage>
        <taxon>Eukaryota</taxon>
        <taxon>Viridiplantae</taxon>
        <taxon>Streptophyta</taxon>
        <taxon>Embryophyta</taxon>
        <taxon>Bryophyta</taxon>
        <taxon>Sphagnophytina</taxon>
        <taxon>Sphagnopsida</taxon>
        <taxon>Sphagnales</taxon>
        <taxon>Sphagnaceae</taxon>
        <taxon>Sphagnum</taxon>
    </lineage>
</organism>
<evidence type="ECO:0000256" key="6">
    <source>
        <dbReference type="ARBA" id="ARBA00022490"/>
    </source>
</evidence>
<keyword evidence="7" id="KW-0819">tRNA processing</keyword>
<evidence type="ECO:0000313" key="10">
    <source>
        <dbReference type="EMBL" id="CAK9225500.1"/>
    </source>
</evidence>
<evidence type="ECO:0000313" key="11">
    <source>
        <dbReference type="Proteomes" id="UP001497512"/>
    </source>
</evidence>
<dbReference type="EMBL" id="OZ019897">
    <property type="protein sequence ID" value="CAK9225500.1"/>
    <property type="molecule type" value="Genomic_DNA"/>
</dbReference>
<dbReference type="Gene3D" id="3.40.50.300">
    <property type="entry name" value="P-loop containing nucleotide triphosphate hydrolases"/>
    <property type="match status" value="1"/>
</dbReference>
<dbReference type="CDD" id="cd19496">
    <property type="entry name" value="Elp5"/>
    <property type="match status" value="1"/>
</dbReference>
<name>A0ABP0UMH0_9BRYO</name>
<accession>A0ABP0UMH0</accession>
<gene>
    <name evidence="10" type="ORF">CSSPTR1EN2_LOCUS17614</name>
</gene>
<comment type="subcellular location">
    <subcellularLocation>
        <location evidence="2">Cytoplasm</location>
    </subcellularLocation>
    <subcellularLocation>
        <location evidence="1">Nucleus</location>
    </subcellularLocation>
</comment>
<evidence type="ECO:0000256" key="2">
    <source>
        <dbReference type="ARBA" id="ARBA00004496"/>
    </source>
</evidence>
<keyword evidence="11" id="KW-1185">Reference proteome</keyword>
<evidence type="ECO:0000256" key="5">
    <source>
        <dbReference type="ARBA" id="ARBA00020264"/>
    </source>
</evidence>
<reference evidence="10" key="1">
    <citation type="submission" date="2024-02" db="EMBL/GenBank/DDBJ databases">
        <authorList>
            <consortium name="ELIXIR-Norway"/>
            <consortium name="Elixir Norway"/>
        </authorList>
    </citation>
    <scope>NUCLEOTIDE SEQUENCE</scope>
</reference>
<comment type="pathway">
    <text evidence="3">tRNA modification; 5-methoxycarbonylmethyl-2-thiouridine-tRNA biosynthesis.</text>
</comment>
<evidence type="ECO:0000256" key="7">
    <source>
        <dbReference type="ARBA" id="ARBA00022694"/>
    </source>
</evidence>
<proteinExistence type="inferred from homology"/>
<protein>
    <recommendedName>
        <fullName evidence="5">Elongator complex protein 5</fullName>
    </recommendedName>
</protein>
<evidence type="ECO:0000256" key="9">
    <source>
        <dbReference type="SAM" id="MobiDB-lite"/>
    </source>
</evidence>
<dbReference type="PANTHER" id="PTHR15641:SF1">
    <property type="entry name" value="ELONGATOR COMPLEX PROTEIN 5"/>
    <property type="match status" value="1"/>
</dbReference>
<evidence type="ECO:0000256" key="4">
    <source>
        <dbReference type="ARBA" id="ARBA00009567"/>
    </source>
</evidence>
<dbReference type="InterPro" id="IPR027417">
    <property type="entry name" value="P-loop_NTPase"/>
</dbReference>
<dbReference type="Pfam" id="PF10483">
    <property type="entry name" value="Elong_Iki1"/>
    <property type="match status" value="1"/>
</dbReference>
<evidence type="ECO:0000256" key="8">
    <source>
        <dbReference type="ARBA" id="ARBA00023242"/>
    </source>
</evidence>
<feature type="compositionally biased region" description="Acidic residues" evidence="9">
    <location>
        <begin position="376"/>
        <end position="391"/>
    </location>
</feature>
<sequence>MAEAVARLLRDGVVVGEQAPAVMLCDSLQTRAAPALFTHFFASLTSNIAAGRAQAKGLVVVALRSTPESYTSSLDTEKKSRSSPGHCLQLVDCYTDPLGWNERIQGAEKLGEEGQRHTELEASSAYSTLCHDISDLNSLLSIVLRSGQAAVNQQSKAHFAVLIDSISFLLHYQSVAAITNFLSALRSHEQVSALMWVVHGDLHEARVVASLEYVATTVIHIKPQIHLPGQMLETQHKRETRHYGRIYVRQKKRNGRVREQVEEFQIENSGVKFAPVTLMTEMHQAVSLISSIPKVQFNLELSDKEREDRSKVVLPFEHQGDGKEVRIYDGRPDSVQSTFGSLNVVNGGSRHPEVVGSVAHKPSGVGEIHYLRDSDDERPDSDEDPDDDLDI</sequence>
<comment type="similarity">
    <text evidence="4">Belongs to the ELP5 family.</text>
</comment>
<dbReference type="Proteomes" id="UP001497512">
    <property type="component" value="Chromosome 5"/>
</dbReference>
<keyword evidence="6" id="KW-0963">Cytoplasm</keyword>
<dbReference type="PANTHER" id="PTHR15641">
    <property type="entry name" value="ELONGATOR COMPLEX PROTEIN 5"/>
    <property type="match status" value="1"/>
</dbReference>
<dbReference type="InterPro" id="IPR019519">
    <property type="entry name" value="Elp5"/>
</dbReference>